<accession>A0A0J6IF41</accession>
<name>A0A0J6IF41_9PSED</name>
<evidence type="ECO:0000313" key="2">
    <source>
        <dbReference type="Proteomes" id="UP000036325"/>
    </source>
</evidence>
<dbReference type="Pfam" id="PF14357">
    <property type="entry name" value="DUF4404"/>
    <property type="match status" value="1"/>
</dbReference>
<gene>
    <name evidence="1" type="ORF">TU86_14375</name>
</gene>
<reference evidence="1 2" key="1">
    <citation type="submission" date="2015-02" db="EMBL/GenBank/DDBJ databases">
        <title>Pseudomonas helleri sp. nov. and Pseudomonas weihenstephanensis sp. nov., isolated from raw cows milk.</title>
        <authorList>
            <person name="von Neubeck M."/>
            <person name="Huptas C."/>
            <person name="Wenning M."/>
            <person name="Scherer S."/>
        </authorList>
    </citation>
    <scope>NUCLEOTIDE SEQUENCE [LARGE SCALE GENOMIC DNA]</scope>
    <source>
        <strain evidence="1 2">DSM 29166</strain>
    </source>
</reference>
<dbReference type="AlphaFoldDB" id="A0A0J6IF41"/>
<evidence type="ECO:0000313" key="1">
    <source>
        <dbReference type="EMBL" id="KMN13250.1"/>
    </source>
</evidence>
<organism evidence="1 2">
    <name type="scientific">Pseudomonas weihenstephanensis</name>
    <dbReference type="NCBI Taxonomy" id="1608994"/>
    <lineage>
        <taxon>Bacteria</taxon>
        <taxon>Pseudomonadati</taxon>
        <taxon>Pseudomonadota</taxon>
        <taxon>Gammaproteobacteria</taxon>
        <taxon>Pseudomonadales</taxon>
        <taxon>Pseudomonadaceae</taxon>
        <taxon>Pseudomonas</taxon>
    </lineage>
</organism>
<protein>
    <submittedName>
        <fullName evidence="1">Chromosome partitioning protein ParA</fullName>
    </submittedName>
</protein>
<dbReference type="Proteomes" id="UP000036325">
    <property type="component" value="Unassembled WGS sequence"/>
</dbReference>
<proteinExistence type="predicted"/>
<sequence length="87" mass="9823">MPARELQEQLDALREQIDQNPPLSQEERVHLNELAQKIEAQLNLEPATNDTNLADSVNLEVERFELNHPTLAGILRNIVQTLGNMGI</sequence>
<dbReference type="PATRIC" id="fig|1608994.3.peg.3530"/>
<dbReference type="OrthoDB" id="4335607at2"/>
<dbReference type="RefSeq" id="WP_048364973.1">
    <property type="nucleotide sequence ID" value="NZ_JYLF01000005.1"/>
</dbReference>
<dbReference type="EMBL" id="JYLF01000005">
    <property type="protein sequence ID" value="KMN13250.1"/>
    <property type="molecule type" value="Genomic_DNA"/>
</dbReference>
<comment type="caution">
    <text evidence="1">The sequence shown here is derived from an EMBL/GenBank/DDBJ whole genome shotgun (WGS) entry which is preliminary data.</text>
</comment>
<dbReference type="InterPro" id="IPR025516">
    <property type="entry name" value="DUF4404"/>
</dbReference>